<reference evidence="1" key="1">
    <citation type="journal article" date="2014" name="Int. J. Syst. Evol. Microbiol.">
        <title>Complete genome sequence of Corynebacterium casei LMG S-19264T (=DSM 44701T), isolated from a smear-ripened cheese.</title>
        <authorList>
            <consortium name="US DOE Joint Genome Institute (JGI-PGF)"/>
            <person name="Walter F."/>
            <person name="Albersmeier A."/>
            <person name="Kalinowski J."/>
            <person name="Ruckert C."/>
        </authorList>
    </citation>
    <scope>NUCLEOTIDE SEQUENCE</scope>
    <source>
        <strain evidence="1">CGMCC 4.7430</strain>
    </source>
</reference>
<proteinExistence type="predicted"/>
<comment type="caution">
    <text evidence="1">The sequence shown here is derived from an EMBL/GenBank/DDBJ whole genome shotgun (WGS) entry which is preliminary data.</text>
</comment>
<protein>
    <submittedName>
        <fullName evidence="1">Uncharacterized protein</fullName>
    </submittedName>
</protein>
<evidence type="ECO:0000313" key="1">
    <source>
        <dbReference type="EMBL" id="GGP02311.1"/>
    </source>
</evidence>
<evidence type="ECO:0000313" key="2">
    <source>
        <dbReference type="Proteomes" id="UP000660745"/>
    </source>
</evidence>
<organism evidence="1 2">
    <name type="scientific">Nonomuraea glycinis</name>
    <dbReference type="NCBI Taxonomy" id="2047744"/>
    <lineage>
        <taxon>Bacteria</taxon>
        <taxon>Bacillati</taxon>
        <taxon>Actinomycetota</taxon>
        <taxon>Actinomycetes</taxon>
        <taxon>Streptosporangiales</taxon>
        <taxon>Streptosporangiaceae</taxon>
        <taxon>Nonomuraea</taxon>
    </lineage>
</organism>
<name>A0A918A1G9_9ACTN</name>
<gene>
    <name evidence="1" type="ORF">GCM10012278_09040</name>
</gene>
<reference evidence="1" key="2">
    <citation type="submission" date="2020-09" db="EMBL/GenBank/DDBJ databases">
        <authorList>
            <person name="Sun Q."/>
            <person name="Zhou Y."/>
        </authorList>
    </citation>
    <scope>NUCLEOTIDE SEQUENCE</scope>
    <source>
        <strain evidence="1">CGMCC 4.7430</strain>
    </source>
</reference>
<keyword evidence="2" id="KW-1185">Reference proteome</keyword>
<dbReference type="RefSeq" id="WP_189137137.1">
    <property type="nucleotide sequence ID" value="NZ_BMNK01000001.1"/>
</dbReference>
<sequence>MDEFDLDHFVSLEELMGRGREFIWTTLPYAREVVRKLEAEYMEDGLYVSTFEYLLEIMVEVFDPAVENAEEEILDAFFEMCEGLLALHSGLIEEHVEGFVAKGLVVRHPDLIARNGPRLMRLISENYII</sequence>
<dbReference type="AlphaFoldDB" id="A0A918A1G9"/>
<accession>A0A918A1G9</accession>
<dbReference type="Proteomes" id="UP000660745">
    <property type="component" value="Unassembled WGS sequence"/>
</dbReference>
<dbReference type="EMBL" id="BMNK01000001">
    <property type="protein sequence ID" value="GGP02311.1"/>
    <property type="molecule type" value="Genomic_DNA"/>
</dbReference>